<dbReference type="Gene3D" id="3.40.1360.10">
    <property type="match status" value="1"/>
</dbReference>
<dbReference type="EMBL" id="NVMD01000002">
    <property type="protein sequence ID" value="PED16430.1"/>
    <property type="molecule type" value="Genomic_DNA"/>
</dbReference>
<dbReference type="PANTHER" id="PTHR30313">
    <property type="entry name" value="DNA PRIMASE"/>
    <property type="match status" value="1"/>
</dbReference>
<accession>A0A9X6U5B5</accession>
<dbReference type="CDD" id="cd03364">
    <property type="entry name" value="TOPRIM_DnaG_primases"/>
    <property type="match status" value="1"/>
</dbReference>
<reference evidence="2 3" key="1">
    <citation type="submission" date="2017-09" db="EMBL/GenBank/DDBJ databases">
        <title>Large-scale bioinformatics analysis of Bacillus genomes uncovers conserved roles of natural products in bacterial physiology.</title>
        <authorList>
            <consortium name="Agbiome Team Llc"/>
            <person name="Bleich R.M."/>
            <person name="Grubbs K.J."/>
            <person name="Santa Maria K.C."/>
            <person name="Allen S.E."/>
            <person name="Farag S."/>
            <person name="Shank E.A."/>
            <person name="Bowers A."/>
        </authorList>
    </citation>
    <scope>NUCLEOTIDE SEQUENCE [LARGE SCALE GENOMIC DNA]</scope>
    <source>
        <strain evidence="2 3">AFS094940</strain>
    </source>
</reference>
<dbReference type="RefSeq" id="WP_097877081.1">
    <property type="nucleotide sequence ID" value="NZ_NUIV01000047.1"/>
</dbReference>
<dbReference type="Pfam" id="PF08275">
    <property type="entry name" value="DNAG_N"/>
    <property type="match status" value="1"/>
</dbReference>
<comment type="caution">
    <text evidence="2">The sequence shown here is derived from an EMBL/GenBank/DDBJ whole genome shotgun (WGS) entry which is preliminary data.</text>
</comment>
<dbReference type="PANTHER" id="PTHR30313:SF2">
    <property type="entry name" value="DNA PRIMASE"/>
    <property type="match status" value="1"/>
</dbReference>
<evidence type="ECO:0000313" key="2">
    <source>
        <dbReference type="EMBL" id="PED16430.1"/>
    </source>
</evidence>
<dbReference type="InterPro" id="IPR050219">
    <property type="entry name" value="DnaG_primase"/>
</dbReference>
<feature type="domain" description="DNA primase DNAG catalytic core N-terminal" evidence="1">
    <location>
        <begin position="171"/>
        <end position="230"/>
    </location>
</feature>
<dbReference type="Proteomes" id="UP000220127">
    <property type="component" value="Unassembled WGS sequence"/>
</dbReference>
<dbReference type="AlphaFoldDB" id="A0A9X6U5B5"/>
<evidence type="ECO:0000313" key="3">
    <source>
        <dbReference type="Proteomes" id="UP000220127"/>
    </source>
</evidence>
<name>A0A9X6U5B5_BACTU</name>
<proteinExistence type="predicted"/>
<dbReference type="GO" id="GO:0006269">
    <property type="term" value="P:DNA replication, synthesis of primer"/>
    <property type="evidence" value="ECO:0007669"/>
    <property type="project" value="TreeGrafter"/>
</dbReference>
<organism evidence="2 3">
    <name type="scientific">Bacillus thuringiensis</name>
    <dbReference type="NCBI Taxonomy" id="1428"/>
    <lineage>
        <taxon>Bacteria</taxon>
        <taxon>Bacillati</taxon>
        <taxon>Bacillota</taxon>
        <taxon>Bacilli</taxon>
        <taxon>Bacillales</taxon>
        <taxon>Bacillaceae</taxon>
        <taxon>Bacillus</taxon>
        <taxon>Bacillus cereus group</taxon>
    </lineage>
</organism>
<dbReference type="InterPro" id="IPR037068">
    <property type="entry name" value="DNA_primase_core_N_sf"/>
</dbReference>
<dbReference type="GO" id="GO:0005737">
    <property type="term" value="C:cytoplasm"/>
    <property type="evidence" value="ECO:0007669"/>
    <property type="project" value="TreeGrafter"/>
</dbReference>
<gene>
    <name evidence="2" type="ORF">CON01_00850</name>
</gene>
<dbReference type="Gene3D" id="3.90.980.10">
    <property type="entry name" value="DNA primase, catalytic core, N-terminal domain"/>
    <property type="match status" value="1"/>
</dbReference>
<sequence length="353" mass="41136">MNDLRKIKEYIYENEKIEEILEKLECTFIGERGNRVEAQLPDGFSSNNRRSVQVKKRRSLPCNIRSRGWTGDIFGLVSYIKHGFTHEEDIQKDLSRAKNWLVEVLGCHHLIGQSKKQTVDCLGWLKGIKKKRTRMIDLSEIEPNDVIEESLLSEYVMCPVQWWRDEGMSLSTQREFEVGFDIQSQRIVFPIRNKNGELIGVKGRTVVGDDRKYLYLHRCNKSIELFNLYRALPFIKEKKRVFVFESEKSTMFASQYGFPESVAICGDALDEVQVQLLKNLGHDIQIILCYDKDEETKFIYDEAKKITRRDVYGVFDVEGLLDDKDAPVDKGAEVFEKLVEENCYFICGKEIQE</sequence>
<dbReference type="InterPro" id="IPR034151">
    <property type="entry name" value="TOPRIM_DnaG_bac"/>
</dbReference>
<evidence type="ECO:0000259" key="1">
    <source>
        <dbReference type="Pfam" id="PF08275"/>
    </source>
</evidence>
<dbReference type="SUPFAM" id="SSF56731">
    <property type="entry name" value="DNA primase core"/>
    <property type="match status" value="1"/>
</dbReference>
<protein>
    <submittedName>
        <fullName evidence="2">DNA primase</fullName>
    </submittedName>
</protein>
<dbReference type="InterPro" id="IPR013264">
    <property type="entry name" value="DNAG_N"/>
</dbReference>